<evidence type="ECO:0000313" key="3">
    <source>
        <dbReference type="Proteomes" id="UP000076532"/>
    </source>
</evidence>
<sequence length="51" mass="5715">MAYLRLPMLHLPGVAHWLKLPAINPSNGLRMRTSPAPYPKPIDPRHDDATS</sequence>
<accession>A0A166T6N4</accession>
<evidence type="ECO:0000313" key="2">
    <source>
        <dbReference type="EMBL" id="KZP30249.1"/>
    </source>
</evidence>
<name>A0A166T6N4_9AGAM</name>
<gene>
    <name evidence="2" type="ORF">FIBSPDRAFT_850532</name>
</gene>
<dbReference type="Proteomes" id="UP000076532">
    <property type="component" value="Unassembled WGS sequence"/>
</dbReference>
<evidence type="ECO:0000256" key="1">
    <source>
        <dbReference type="SAM" id="MobiDB-lite"/>
    </source>
</evidence>
<dbReference type="AlphaFoldDB" id="A0A166T6N4"/>
<reference evidence="2 3" key="1">
    <citation type="journal article" date="2016" name="Mol. Biol. Evol.">
        <title>Comparative Genomics of Early-Diverging Mushroom-Forming Fungi Provides Insights into the Origins of Lignocellulose Decay Capabilities.</title>
        <authorList>
            <person name="Nagy L.G."/>
            <person name="Riley R."/>
            <person name="Tritt A."/>
            <person name="Adam C."/>
            <person name="Daum C."/>
            <person name="Floudas D."/>
            <person name="Sun H."/>
            <person name="Yadav J.S."/>
            <person name="Pangilinan J."/>
            <person name="Larsson K.H."/>
            <person name="Matsuura K."/>
            <person name="Barry K."/>
            <person name="Labutti K."/>
            <person name="Kuo R."/>
            <person name="Ohm R.A."/>
            <person name="Bhattacharya S.S."/>
            <person name="Shirouzu T."/>
            <person name="Yoshinaga Y."/>
            <person name="Martin F.M."/>
            <person name="Grigoriev I.V."/>
            <person name="Hibbett D.S."/>
        </authorList>
    </citation>
    <scope>NUCLEOTIDE SEQUENCE [LARGE SCALE GENOMIC DNA]</scope>
    <source>
        <strain evidence="2 3">CBS 109695</strain>
    </source>
</reference>
<proteinExistence type="predicted"/>
<feature type="compositionally biased region" description="Basic and acidic residues" evidence="1">
    <location>
        <begin position="42"/>
        <end position="51"/>
    </location>
</feature>
<protein>
    <submittedName>
        <fullName evidence="2">Uncharacterized protein</fullName>
    </submittedName>
</protein>
<keyword evidence="3" id="KW-1185">Reference proteome</keyword>
<organism evidence="2 3">
    <name type="scientific">Athelia psychrophila</name>
    <dbReference type="NCBI Taxonomy" id="1759441"/>
    <lineage>
        <taxon>Eukaryota</taxon>
        <taxon>Fungi</taxon>
        <taxon>Dikarya</taxon>
        <taxon>Basidiomycota</taxon>
        <taxon>Agaricomycotina</taxon>
        <taxon>Agaricomycetes</taxon>
        <taxon>Agaricomycetidae</taxon>
        <taxon>Atheliales</taxon>
        <taxon>Atheliaceae</taxon>
        <taxon>Athelia</taxon>
    </lineage>
</organism>
<feature type="region of interest" description="Disordered" evidence="1">
    <location>
        <begin position="28"/>
        <end position="51"/>
    </location>
</feature>
<dbReference type="EMBL" id="KV417494">
    <property type="protein sequence ID" value="KZP30249.1"/>
    <property type="molecule type" value="Genomic_DNA"/>
</dbReference>